<dbReference type="CDD" id="cd06173">
    <property type="entry name" value="MFS_MefA_like"/>
    <property type="match status" value="1"/>
</dbReference>
<feature type="transmembrane region" description="Helical" evidence="7">
    <location>
        <begin position="49"/>
        <end position="71"/>
    </location>
</feature>
<sequence>MSTTFRSLSVFNYRVWFIGALVSNTGQWMQNTALSWVVLTELTDNDASAMGITMALQFAPPLLLVGVTGWVADRFDRRKLLMLTQVVSLTLGLTIGILLLTGVMTLPLMYTFALALGFVMAFDNPARQAFVSDLVSRENASNAVALNAASFNGARMIGPAAAGLVIVAVGTGWVFFVNGLTFIAMLAALALIRTHELIPRVKSRGASRLADGFRYVAGRPDLMVAFIMVFLLGAFGMNFPIFASTMALEFGQDADGYGLLSSILAVGSLAGALMAARRDRARIRMVIAGTGMFAAAAIVSAFMPTYWLYAITLMLTGFAVVTTLTTANGYVQTTTDPALRGRVLALYMAILLGGTPIGAPIVGWVAAEFGPRVAILLGAASALAAFAVGFGWLLVSGRLRRSEERRFALTIDETRPITIVAPEEFSDEVAQTTPIRIPDAASRPAR</sequence>
<dbReference type="Gene3D" id="1.20.1250.20">
    <property type="entry name" value="MFS general substrate transporter like domains"/>
    <property type="match status" value="1"/>
</dbReference>
<feature type="transmembrane region" description="Helical" evidence="7">
    <location>
        <begin position="373"/>
        <end position="395"/>
    </location>
</feature>
<feature type="transmembrane region" description="Helical" evidence="7">
    <location>
        <begin position="173"/>
        <end position="192"/>
    </location>
</feature>
<dbReference type="GO" id="GO:0005886">
    <property type="term" value="C:plasma membrane"/>
    <property type="evidence" value="ECO:0007669"/>
    <property type="project" value="UniProtKB-SubCell"/>
</dbReference>
<dbReference type="InterPro" id="IPR010290">
    <property type="entry name" value="TM_effector"/>
</dbReference>
<proteinExistence type="predicted"/>
<feature type="transmembrane region" description="Helical" evidence="7">
    <location>
        <begin position="283"/>
        <end position="303"/>
    </location>
</feature>
<dbReference type="EMBL" id="JACIFH010000001">
    <property type="protein sequence ID" value="MBB4141163.1"/>
    <property type="molecule type" value="Genomic_DNA"/>
</dbReference>
<feature type="transmembrane region" description="Helical" evidence="7">
    <location>
        <begin position="222"/>
        <end position="244"/>
    </location>
</feature>
<dbReference type="AlphaFoldDB" id="A0AA40SRP0"/>
<gene>
    <name evidence="9" type="ORF">BKA10_002957</name>
</gene>
<evidence type="ECO:0000256" key="1">
    <source>
        <dbReference type="ARBA" id="ARBA00004651"/>
    </source>
</evidence>
<feature type="domain" description="Major facilitator superfamily (MFS) profile" evidence="8">
    <location>
        <begin position="1"/>
        <end position="399"/>
    </location>
</feature>
<evidence type="ECO:0000313" key="10">
    <source>
        <dbReference type="Proteomes" id="UP000549113"/>
    </source>
</evidence>
<evidence type="ECO:0000256" key="3">
    <source>
        <dbReference type="ARBA" id="ARBA00022475"/>
    </source>
</evidence>
<evidence type="ECO:0000256" key="5">
    <source>
        <dbReference type="ARBA" id="ARBA00022989"/>
    </source>
</evidence>
<feature type="transmembrane region" description="Helical" evidence="7">
    <location>
        <begin position="256"/>
        <end position="276"/>
    </location>
</feature>
<comment type="subcellular location">
    <subcellularLocation>
        <location evidence="1">Cell membrane</location>
        <topology evidence="1">Multi-pass membrane protein</topology>
    </subcellularLocation>
</comment>
<keyword evidence="2" id="KW-0813">Transport</keyword>
<accession>A0AA40SRP0</accession>
<name>A0AA40SRP0_9MICO</name>
<dbReference type="PROSITE" id="PS50850">
    <property type="entry name" value="MFS"/>
    <property type="match status" value="1"/>
</dbReference>
<keyword evidence="3" id="KW-1003">Cell membrane</keyword>
<evidence type="ECO:0000256" key="7">
    <source>
        <dbReference type="SAM" id="Phobius"/>
    </source>
</evidence>
<evidence type="ECO:0000259" key="8">
    <source>
        <dbReference type="PROSITE" id="PS50850"/>
    </source>
</evidence>
<evidence type="ECO:0000256" key="4">
    <source>
        <dbReference type="ARBA" id="ARBA00022692"/>
    </source>
</evidence>
<dbReference type="InterPro" id="IPR020846">
    <property type="entry name" value="MFS_dom"/>
</dbReference>
<keyword evidence="6 7" id="KW-0472">Membrane</keyword>
<keyword evidence="10" id="KW-1185">Reference proteome</keyword>
<dbReference type="PANTHER" id="PTHR23513">
    <property type="entry name" value="INTEGRAL MEMBRANE EFFLUX PROTEIN-RELATED"/>
    <property type="match status" value="1"/>
</dbReference>
<feature type="transmembrane region" description="Helical" evidence="7">
    <location>
        <begin position="12"/>
        <end position="29"/>
    </location>
</feature>
<evidence type="ECO:0000256" key="6">
    <source>
        <dbReference type="ARBA" id="ARBA00023136"/>
    </source>
</evidence>
<dbReference type="RefSeq" id="WP_183500672.1">
    <property type="nucleotide sequence ID" value="NZ_BAABCO010000003.1"/>
</dbReference>
<reference evidence="9 10" key="1">
    <citation type="submission" date="2020-08" db="EMBL/GenBank/DDBJ databases">
        <title>Sequencing the genomes of 1000 actinobacteria strains.</title>
        <authorList>
            <person name="Klenk H.-P."/>
        </authorList>
    </citation>
    <scope>NUCLEOTIDE SEQUENCE [LARGE SCALE GENOMIC DNA]</scope>
    <source>
        <strain evidence="9 10">DSM 19600</strain>
    </source>
</reference>
<protein>
    <submittedName>
        <fullName evidence="9">MFS family permease</fullName>
    </submittedName>
</protein>
<dbReference type="GO" id="GO:0022857">
    <property type="term" value="F:transmembrane transporter activity"/>
    <property type="evidence" value="ECO:0007669"/>
    <property type="project" value="InterPro"/>
</dbReference>
<dbReference type="Pfam" id="PF05977">
    <property type="entry name" value="MFS_3"/>
    <property type="match status" value="1"/>
</dbReference>
<dbReference type="Proteomes" id="UP000549113">
    <property type="component" value="Unassembled WGS sequence"/>
</dbReference>
<dbReference type="SUPFAM" id="SSF103473">
    <property type="entry name" value="MFS general substrate transporter"/>
    <property type="match status" value="1"/>
</dbReference>
<organism evidence="9 10">
    <name type="scientific">Microbacterium invictum</name>
    <dbReference type="NCBI Taxonomy" id="515415"/>
    <lineage>
        <taxon>Bacteria</taxon>
        <taxon>Bacillati</taxon>
        <taxon>Actinomycetota</taxon>
        <taxon>Actinomycetes</taxon>
        <taxon>Micrococcales</taxon>
        <taxon>Microbacteriaceae</taxon>
        <taxon>Microbacterium</taxon>
    </lineage>
</organism>
<dbReference type="PANTHER" id="PTHR23513:SF11">
    <property type="entry name" value="STAPHYLOFERRIN A TRANSPORTER"/>
    <property type="match status" value="1"/>
</dbReference>
<keyword evidence="5 7" id="KW-1133">Transmembrane helix</keyword>
<dbReference type="InterPro" id="IPR036259">
    <property type="entry name" value="MFS_trans_sf"/>
</dbReference>
<keyword evidence="4 7" id="KW-0812">Transmembrane</keyword>
<feature type="transmembrane region" description="Helical" evidence="7">
    <location>
        <begin position="309"/>
        <end position="331"/>
    </location>
</feature>
<evidence type="ECO:0000313" key="9">
    <source>
        <dbReference type="EMBL" id="MBB4141163.1"/>
    </source>
</evidence>
<evidence type="ECO:0000256" key="2">
    <source>
        <dbReference type="ARBA" id="ARBA00022448"/>
    </source>
</evidence>
<feature type="transmembrane region" description="Helical" evidence="7">
    <location>
        <begin position="343"/>
        <end position="367"/>
    </location>
</feature>
<comment type="caution">
    <text evidence="9">The sequence shown here is derived from an EMBL/GenBank/DDBJ whole genome shotgun (WGS) entry which is preliminary data.</text>
</comment>